<feature type="domain" description="tRNA/rRNA methyltransferase SpoU type" evidence="3">
    <location>
        <begin position="1337"/>
        <end position="1479"/>
    </location>
</feature>
<dbReference type="Proteomes" id="UP001217417">
    <property type="component" value="Unassembled WGS sequence"/>
</dbReference>
<sequence>MSTFETRKFHGPWHCDPATYQMRAQCGFQDDALKLVVGQIDVTSRVRFAHDLVQHLETADAARVDAVLALLLESDVHIHKLSTTESGELLAQTYSRLQKHAISLISGAEKEYVTARKICEVLQEQVGRQVIKKYRDTLVLQARVARTALVTEDLSFRPAAHAFVDVILATLDNDVEEHLPDTDIVHVFEFLTTLYDVPQHATVPEFEAVPDISRLGFIFQTTTDPAIARAAAKFLLTSHVLDTVLTNVSTDAVWLGLSTHLELQSTAALYFWSAVVETGYMTSDSGQAFISRSEYWLTLAKHLAGGSSERRKLCLYILERSVASVRVTIDLPGIFAFSIAQRQQLLKLWSKFITLVEITAIDTSAHQTRAATPDIQSLLQPSYPSGPRIPSLWLTCLLEMGLAASLSSVRVEIAKFLFGLGESKLKIFEREYSLLVDAFLPFIAQASFFTIEMQNDGSDVCLHGDRVSEFIERVVLAFDQPVDFVESVLWSIVDGERKTFEAHIVYVARGIWAAVRQRGDVFFNGRTCELLVRACQEIKYESVVLQSCVVGYTINILKTARKPEAADLVGSILKCRGDVEDDVNDIVEWAIKFDKKTEVEEHIKLEIKDFVLSKDETLDVGKNGLPAYRALQTKLSDMRTLISVFLRLTGELYSLQDLLKIHSSKYDKTMLVYGEFMKFALEPALKLEVDLTVGAYLTLASTFIKDHNLESLSSTFPTLPAVQPTYGFSGQQAEGLCRELVAQFENDGIFRASQGDVAIAVQMLEQLSRMELSPVLLRLPDLVNKFAELLEAEGSFDSWNVHENRQKFRHIEFVAIEIFTIVRAGITARKMSTDYSPLVKAIRNIIPNAHSQTLLSLYCEFLHEVVPKLSVDLFNDLQVFDLLMQIWTYLADGNLSVARHSAGANLIELIFHPVVLTYSTSIPENIQRLQEVAHALVPMGYARRRVLPIFANCLHIFQRDHSEVFNKNTWIASVLVELYCFQQNSANVFLIDDSVLATTHADGIEVHLLGAGIRESSARAHVVLILANLHGNNASDFGEAALAAIMASTPSLFTTAGDAASEAHRVSLVELFLLIDRYIPLAQRPTLLDMIQETLKMEFSPAVRTSLEWVLARAIYERVSDQDEKHLWVPLSNSEDKPRYLSSLLTVAVVISRTAFASGNNQRGIELLGKITPILLAFATTNRAVLRHTATSLLLGLKRYLVVLNVSQDLEDAVTILESHVLSSPTFGNFSYGDSVLWSLFEDYNLVSICGGVAARTNEQASNLRRRLRYKDFMEAIIEGENTPIAIGEPSTVSPAAICKNETMTNGTATMQDVALQTKSNTRVPTPRPVRVTNGHLIILASLVDKAPNLGGICRLADVLGAELLCIPDMNMVRNKEFQAVAVTADKWMPMKEVVEEDIPAYLHQCKRNGYSIWGVEQTDGSVLLNNELKFPKKMVLVLGKEKEGIPPQLLRELDCAVEIKQVGVVRSMNIQTATAVVVNAYAVQHC</sequence>
<gene>
    <name evidence="4" type="ORF">POJ06DRAFT_115658</name>
</gene>
<dbReference type="Gene3D" id="3.40.1280.10">
    <property type="match status" value="1"/>
</dbReference>
<evidence type="ECO:0000259" key="3">
    <source>
        <dbReference type="Pfam" id="PF00588"/>
    </source>
</evidence>
<accession>A0AAD7QQW4</accession>
<dbReference type="GO" id="GO:0003723">
    <property type="term" value="F:RNA binding"/>
    <property type="evidence" value="ECO:0007669"/>
    <property type="project" value="InterPro"/>
</dbReference>
<dbReference type="InterPro" id="IPR045330">
    <property type="entry name" value="TRM3/TARBP1"/>
</dbReference>
<dbReference type="Pfam" id="PF00588">
    <property type="entry name" value="SpoU_methylase"/>
    <property type="match status" value="1"/>
</dbReference>
<organism evidence="4 5">
    <name type="scientific">Lipomyces tetrasporus</name>
    <dbReference type="NCBI Taxonomy" id="54092"/>
    <lineage>
        <taxon>Eukaryota</taxon>
        <taxon>Fungi</taxon>
        <taxon>Dikarya</taxon>
        <taxon>Ascomycota</taxon>
        <taxon>Saccharomycotina</taxon>
        <taxon>Lipomycetes</taxon>
        <taxon>Lipomycetales</taxon>
        <taxon>Lipomycetaceae</taxon>
        <taxon>Lipomyces</taxon>
    </lineage>
</organism>
<evidence type="ECO:0000313" key="4">
    <source>
        <dbReference type="EMBL" id="KAJ8099725.1"/>
    </source>
</evidence>
<comment type="caution">
    <text evidence="4">The sequence shown here is derived from an EMBL/GenBank/DDBJ whole genome shotgun (WGS) entry which is preliminary data.</text>
</comment>
<keyword evidence="1" id="KW-0489">Methyltransferase</keyword>
<proteinExistence type="predicted"/>
<evidence type="ECO:0000256" key="2">
    <source>
        <dbReference type="ARBA" id="ARBA00022679"/>
    </source>
</evidence>
<keyword evidence="2" id="KW-0808">Transferase</keyword>
<name>A0AAD7QQW4_9ASCO</name>
<dbReference type="EMBL" id="JARPMG010000006">
    <property type="protein sequence ID" value="KAJ8099725.1"/>
    <property type="molecule type" value="Genomic_DNA"/>
</dbReference>
<dbReference type="GO" id="GO:0030488">
    <property type="term" value="P:tRNA methylation"/>
    <property type="evidence" value="ECO:0007669"/>
    <property type="project" value="InterPro"/>
</dbReference>
<keyword evidence="5" id="KW-1185">Reference proteome</keyword>
<dbReference type="PANTHER" id="PTHR12029:SF11">
    <property type="entry name" value="METHYLTRANSFERASE TARBP1-RELATED"/>
    <property type="match status" value="1"/>
</dbReference>
<dbReference type="InterPro" id="IPR029028">
    <property type="entry name" value="Alpha/beta_knot_MTases"/>
</dbReference>
<evidence type="ECO:0000256" key="1">
    <source>
        <dbReference type="ARBA" id="ARBA00022603"/>
    </source>
</evidence>
<dbReference type="InterPro" id="IPR001537">
    <property type="entry name" value="SpoU_MeTrfase"/>
</dbReference>
<dbReference type="SUPFAM" id="SSF75217">
    <property type="entry name" value="alpha/beta knot"/>
    <property type="match status" value="1"/>
</dbReference>
<reference evidence="4" key="1">
    <citation type="submission" date="2023-03" db="EMBL/GenBank/DDBJ databases">
        <title>Near-Complete genome sequence of Lipomyces tetrasporous NRRL Y-64009, an oleaginous yeast capable of growing on lignocellulosic hydrolysates.</title>
        <authorList>
            <consortium name="Lawrence Berkeley National Laboratory"/>
            <person name="Jagtap S.S."/>
            <person name="Liu J.-J."/>
            <person name="Walukiewicz H.E."/>
            <person name="Pangilinan J."/>
            <person name="Lipzen A."/>
            <person name="Ahrendt S."/>
            <person name="Koriabine M."/>
            <person name="Cobaugh K."/>
            <person name="Salamov A."/>
            <person name="Yoshinaga Y."/>
            <person name="Ng V."/>
            <person name="Daum C."/>
            <person name="Grigoriev I.V."/>
            <person name="Slininger P.J."/>
            <person name="Dien B.S."/>
            <person name="Jin Y.-S."/>
            <person name="Rao C.V."/>
        </authorList>
    </citation>
    <scope>NUCLEOTIDE SEQUENCE</scope>
    <source>
        <strain evidence="4">NRRL Y-64009</strain>
    </source>
</reference>
<protein>
    <recommendedName>
        <fullName evidence="3">tRNA/rRNA methyltransferase SpoU type domain-containing protein</fullName>
    </recommendedName>
</protein>
<evidence type="ECO:0000313" key="5">
    <source>
        <dbReference type="Proteomes" id="UP001217417"/>
    </source>
</evidence>
<dbReference type="CDD" id="cd18091">
    <property type="entry name" value="SpoU-like_TRM3-like"/>
    <property type="match status" value="1"/>
</dbReference>
<dbReference type="GO" id="GO:0016423">
    <property type="term" value="F:tRNA (guanine) methyltransferase activity"/>
    <property type="evidence" value="ECO:0007669"/>
    <property type="project" value="InterPro"/>
</dbReference>
<dbReference type="InterPro" id="IPR029026">
    <property type="entry name" value="tRNA_m1G_MTases_N"/>
</dbReference>
<dbReference type="RefSeq" id="XP_056043175.1">
    <property type="nucleotide sequence ID" value="XM_056184152.1"/>
</dbReference>
<dbReference type="FunFam" id="3.40.1280.10:FF:000022">
    <property type="entry name" value="Trm3p"/>
    <property type="match status" value="1"/>
</dbReference>
<dbReference type="PANTHER" id="PTHR12029">
    <property type="entry name" value="RNA METHYLTRANSFERASE"/>
    <property type="match status" value="1"/>
</dbReference>
<dbReference type="InterPro" id="IPR044748">
    <property type="entry name" value="Trm3/TARBP1_C"/>
</dbReference>
<dbReference type="GeneID" id="80879318"/>